<dbReference type="Proteomes" id="UP001194468">
    <property type="component" value="Unassembled WGS sequence"/>
</dbReference>
<keyword evidence="3" id="KW-1185">Reference proteome</keyword>
<evidence type="ECO:0000313" key="3">
    <source>
        <dbReference type="Proteomes" id="UP001194468"/>
    </source>
</evidence>
<comment type="caution">
    <text evidence="2">The sequence shown here is derived from an EMBL/GenBank/DDBJ whole genome shotgun (WGS) entry which is preliminary data.</text>
</comment>
<reference evidence="2" key="1">
    <citation type="submission" date="2019-10" db="EMBL/GenBank/DDBJ databases">
        <authorList>
            <consortium name="DOE Joint Genome Institute"/>
            <person name="Kuo A."/>
            <person name="Miyauchi S."/>
            <person name="Kiss E."/>
            <person name="Drula E."/>
            <person name="Kohler A."/>
            <person name="Sanchez-Garcia M."/>
            <person name="Andreopoulos B."/>
            <person name="Barry K.W."/>
            <person name="Bonito G."/>
            <person name="Buee M."/>
            <person name="Carver A."/>
            <person name="Chen C."/>
            <person name="Cichocki N."/>
            <person name="Clum A."/>
            <person name="Culley D."/>
            <person name="Crous P.W."/>
            <person name="Fauchery L."/>
            <person name="Girlanda M."/>
            <person name="Hayes R."/>
            <person name="Keri Z."/>
            <person name="LaButti K."/>
            <person name="Lipzen A."/>
            <person name="Lombard V."/>
            <person name="Magnuson J."/>
            <person name="Maillard F."/>
            <person name="Morin E."/>
            <person name="Murat C."/>
            <person name="Nolan M."/>
            <person name="Ohm R."/>
            <person name="Pangilinan J."/>
            <person name="Pereira M."/>
            <person name="Perotto S."/>
            <person name="Peter M."/>
            <person name="Riley R."/>
            <person name="Sitrit Y."/>
            <person name="Stielow B."/>
            <person name="Szollosi G."/>
            <person name="Zifcakova L."/>
            <person name="Stursova M."/>
            <person name="Spatafora J.W."/>
            <person name="Tedersoo L."/>
            <person name="Vaario L.-M."/>
            <person name="Yamada A."/>
            <person name="Yan M."/>
            <person name="Wang P."/>
            <person name="Xu J."/>
            <person name="Bruns T."/>
            <person name="Baldrian P."/>
            <person name="Vilgalys R."/>
            <person name="Henrissat B."/>
            <person name="Grigoriev I.V."/>
            <person name="Hibbett D."/>
            <person name="Nagy L.G."/>
            <person name="Martin F.M."/>
        </authorList>
    </citation>
    <scope>NUCLEOTIDE SEQUENCE</scope>
    <source>
        <strain evidence="2">BED1</strain>
    </source>
</reference>
<organism evidence="2 3">
    <name type="scientific">Boletus edulis BED1</name>
    <dbReference type="NCBI Taxonomy" id="1328754"/>
    <lineage>
        <taxon>Eukaryota</taxon>
        <taxon>Fungi</taxon>
        <taxon>Dikarya</taxon>
        <taxon>Basidiomycota</taxon>
        <taxon>Agaricomycotina</taxon>
        <taxon>Agaricomycetes</taxon>
        <taxon>Agaricomycetidae</taxon>
        <taxon>Boletales</taxon>
        <taxon>Boletineae</taxon>
        <taxon>Boletaceae</taxon>
        <taxon>Boletoideae</taxon>
        <taxon>Boletus</taxon>
    </lineage>
</organism>
<accession>A0AAD4BE11</accession>
<dbReference type="AlphaFoldDB" id="A0AAD4BE11"/>
<evidence type="ECO:0000313" key="2">
    <source>
        <dbReference type="EMBL" id="KAF8422591.1"/>
    </source>
</evidence>
<dbReference type="EMBL" id="WHUW01000124">
    <property type="protein sequence ID" value="KAF8422591.1"/>
    <property type="molecule type" value="Genomic_DNA"/>
</dbReference>
<name>A0AAD4BE11_BOLED</name>
<gene>
    <name evidence="2" type="ORF">L210DRAFT_3509910</name>
</gene>
<feature type="compositionally biased region" description="Low complexity" evidence="1">
    <location>
        <begin position="242"/>
        <end position="257"/>
    </location>
</feature>
<protein>
    <submittedName>
        <fullName evidence="2">Uncharacterized protein</fullName>
    </submittedName>
</protein>
<feature type="region of interest" description="Disordered" evidence="1">
    <location>
        <begin position="229"/>
        <end position="271"/>
    </location>
</feature>
<evidence type="ECO:0000256" key="1">
    <source>
        <dbReference type="SAM" id="MobiDB-lite"/>
    </source>
</evidence>
<sequence length="671" mass="76198">MESTLGMRIGVIVTIQACEWFPTFHFALAYAGVRFWLVWGKAHPTLVCRIKAALPVGLHRYIPDHEVLRRCVQFMEKEDWPSVTSEQLLIMDRREVRADDDVLDQSLEPAPPPSPPRERSVETPLDFIKRRVEKEGARREKASPEELLKWSNRQRHADCNRWTTKSKVYHWTKVAGVRTRTRVEKNQIEHIWDKTDDTEDRTDNQRKYSAVFDEWDICTEFDELEILSEPEDDPHPQSNLGSSSHSASTNPSTSHAHPPLPPPPTLDPDHNAQGIVLAHASGIDDEQVDVPQLDVLLYHRYGFILEALAAAIREGSVTPVDDPLSLDAVAQVLMEKNAVSSTSCQDAACQAVTLIKRGLPIPDLYWDLKNNKLRGRNPCYFMFLPLELNSVDSDTTLKGYTVNPTSSRYLRPWVVLFESSIAVTQCIRERWGPSLEDVISKACQTGFRIHLFLVKFKTDLPLRSYPIPMYSRREREGGFVPSHFDFHAYQKTVQSLLEVPRLRCAVLRGGILTRICSPYVDLDDVAAYGPSNDAIRYGSRWKGEDDNVVFIEDYVSEAEIELLCGHFHIDTSAESGRAGQSRTVSFFPTPDIWESSGIHTSSWSNSAEEKFRTLMGKLRPSVDPASPVPSPVPVKGKKEWRQNLRHHIRETKGFLGYVEQASSEFLTSLLL</sequence>
<reference evidence="2" key="2">
    <citation type="journal article" date="2020" name="Nat. Commun.">
        <title>Large-scale genome sequencing of mycorrhizal fungi provides insights into the early evolution of symbiotic traits.</title>
        <authorList>
            <person name="Miyauchi S."/>
            <person name="Kiss E."/>
            <person name="Kuo A."/>
            <person name="Drula E."/>
            <person name="Kohler A."/>
            <person name="Sanchez-Garcia M."/>
            <person name="Morin E."/>
            <person name="Andreopoulos B."/>
            <person name="Barry K.W."/>
            <person name="Bonito G."/>
            <person name="Buee M."/>
            <person name="Carver A."/>
            <person name="Chen C."/>
            <person name="Cichocki N."/>
            <person name="Clum A."/>
            <person name="Culley D."/>
            <person name="Crous P.W."/>
            <person name="Fauchery L."/>
            <person name="Girlanda M."/>
            <person name="Hayes R.D."/>
            <person name="Keri Z."/>
            <person name="LaButti K."/>
            <person name="Lipzen A."/>
            <person name="Lombard V."/>
            <person name="Magnuson J."/>
            <person name="Maillard F."/>
            <person name="Murat C."/>
            <person name="Nolan M."/>
            <person name="Ohm R.A."/>
            <person name="Pangilinan J."/>
            <person name="Pereira M.F."/>
            <person name="Perotto S."/>
            <person name="Peter M."/>
            <person name="Pfister S."/>
            <person name="Riley R."/>
            <person name="Sitrit Y."/>
            <person name="Stielow J.B."/>
            <person name="Szollosi G."/>
            <person name="Zifcakova L."/>
            <person name="Stursova M."/>
            <person name="Spatafora J.W."/>
            <person name="Tedersoo L."/>
            <person name="Vaario L.M."/>
            <person name="Yamada A."/>
            <person name="Yan M."/>
            <person name="Wang P."/>
            <person name="Xu J."/>
            <person name="Bruns T."/>
            <person name="Baldrian P."/>
            <person name="Vilgalys R."/>
            <person name="Dunand C."/>
            <person name="Henrissat B."/>
            <person name="Grigoriev I.V."/>
            <person name="Hibbett D."/>
            <person name="Nagy L.G."/>
            <person name="Martin F.M."/>
        </authorList>
    </citation>
    <scope>NUCLEOTIDE SEQUENCE</scope>
    <source>
        <strain evidence="2">BED1</strain>
    </source>
</reference>
<proteinExistence type="predicted"/>